<name>A0AAD1XZ04_EUPCR</name>
<dbReference type="EMBL" id="CAMPGE010023793">
    <property type="protein sequence ID" value="CAI2381690.1"/>
    <property type="molecule type" value="Genomic_DNA"/>
</dbReference>
<evidence type="ECO:0000313" key="2">
    <source>
        <dbReference type="EMBL" id="CAI2381690.1"/>
    </source>
</evidence>
<evidence type="ECO:0000313" key="3">
    <source>
        <dbReference type="Proteomes" id="UP001295684"/>
    </source>
</evidence>
<organism evidence="2 3">
    <name type="scientific">Euplotes crassus</name>
    <dbReference type="NCBI Taxonomy" id="5936"/>
    <lineage>
        <taxon>Eukaryota</taxon>
        <taxon>Sar</taxon>
        <taxon>Alveolata</taxon>
        <taxon>Ciliophora</taxon>
        <taxon>Intramacronucleata</taxon>
        <taxon>Spirotrichea</taxon>
        <taxon>Hypotrichia</taxon>
        <taxon>Euplotida</taxon>
        <taxon>Euplotidae</taxon>
        <taxon>Moneuplotes</taxon>
    </lineage>
</organism>
<gene>
    <name evidence="2" type="ORF">ECRASSUSDP1_LOCUS23148</name>
</gene>
<proteinExistence type="predicted"/>
<dbReference type="Proteomes" id="UP001295684">
    <property type="component" value="Unassembled WGS sequence"/>
</dbReference>
<accession>A0AAD1XZ04</accession>
<sequence>MAKKKTKEDIIRELMKYDDLVLDKEHRLTEMSILLADTHNKLQNEYDKIEELQTEVDKTENLITKRHNQFELESKNIKFLSGQINKLNNEMTEKGLLSKDLVKDLQKVKRNKFRRQRRLTGTFTHGSSNSGSLDLHGNFDKIITSKNYK</sequence>
<keyword evidence="1" id="KW-0175">Coiled coil</keyword>
<dbReference type="AlphaFoldDB" id="A0AAD1XZ04"/>
<keyword evidence="3" id="KW-1185">Reference proteome</keyword>
<reference evidence="2" key="1">
    <citation type="submission" date="2023-07" db="EMBL/GenBank/DDBJ databases">
        <authorList>
            <consortium name="AG Swart"/>
            <person name="Singh M."/>
            <person name="Singh A."/>
            <person name="Seah K."/>
            <person name="Emmerich C."/>
        </authorList>
    </citation>
    <scope>NUCLEOTIDE SEQUENCE</scope>
    <source>
        <strain evidence="2">DP1</strain>
    </source>
</reference>
<protein>
    <submittedName>
        <fullName evidence="2">Uncharacterized protein</fullName>
    </submittedName>
</protein>
<feature type="coiled-coil region" evidence="1">
    <location>
        <begin position="35"/>
        <end position="90"/>
    </location>
</feature>
<comment type="caution">
    <text evidence="2">The sequence shown here is derived from an EMBL/GenBank/DDBJ whole genome shotgun (WGS) entry which is preliminary data.</text>
</comment>
<evidence type="ECO:0000256" key="1">
    <source>
        <dbReference type="SAM" id="Coils"/>
    </source>
</evidence>